<evidence type="ECO:0000313" key="2">
    <source>
        <dbReference type="EMBL" id="OLL24566.1"/>
    </source>
</evidence>
<sequence length="281" mass="31347">MLLELLLFPLVLADLDSAVANSGFPTSQSYPMDKIYHPYNGETSIRTVCHTVHLQDRPFIKLSVISNGVRLVDRFFPCEGEEKCISIEHGLATCINKDSATTTIQTDLTQTKIGREMYVLEQVTKKYPHEALLFLPFSANVLVSAIYCSRNQAKISYALRGIVVNDPLVRRCQHGCEPGYLHNASGGCSSESSGTRKYFTDLLSQKTYMAAFRGAPDSTGLSELLASTKELSGRHNHHTDAANDSDGDNSDAQAWDDSDDLEFEMLYQDLDSDEYSRHYVR</sequence>
<feature type="region of interest" description="Disordered" evidence="1">
    <location>
        <begin position="232"/>
        <end position="255"/>
    </location>
</feature>
<dbReference type="AlphaFoldDB" id="A0A1U7LPH3"/>
<comment type="caution">
    <text evidence="2">The sequence shown here is derived from an EMBL/GenBank/DDBJ whole genome shotgun (WGS) entry which is preliminary data.</text>
</comment>
<proteinExistence type="predicted"/>
<evidence type="ECO:0000313" key="3">
    <source>
        <dbReference type="Proteomes" id="UP000186594"/>
    </source>
</evidence>
<name>A0A1U7LPH3_NEOID</name>
<dbReference type="Proteomes" id="UP000186594">
    <property type="component" value="Unassembled WGS sequence"/>
</dbReference>
<dbReference type="EMBL" id="LXFE01000733">
    <property type="protein sequence ID" value="OLL24566.1"/>
    <property type="molecule type" value="Genomic_DNA"/>
</dbReference>
<reference evidence="2 3" key="1">
    <citation type="submission" date="2016-04" db="EMBL/GenBank/DDBJ databases">
        <title>Evolutionary innovation and constraint leading to complex multicellularity in the Ascomycota.</title>
        <authorList>
            <person name="Cisse O."/>
            <person name="Nguyen A."/>
            <person name="Hewitt D.A."/>
            <person name="Jedd G."/>
            <person name="Stajich J.E."/>
        </authorList>
    </citation>
    <scope>NUCLEOTIDE SEQUENCE [LARGE SCALE GENOMIC DNA]</scope>
    <source>
        <strain evidence="2 3">DAH-3</strain>
    </source>
</reference>
<protein>
    <submittedName>
        <fullName evidence="2">Uncharacterized protein</fullName>
    </submittedName>
</protein>
<accession>A0A1U7LPH3</accession>
<feature type="compositionally biased region" description="Acidic residues" evidence="1">
    <location>
        <begin position="243"/>
        <end position="255"/>
    </location>
</feature>
<gene>
    <name evidence="2" type="ORF">NEOLI_002564</name>
</gene>
<keyword evidence="3" id="KW-1185">Reference proteome</keyword>
<organism evidence="2 3">
    <name type="scientific">Neolecta irregularis (strain DAH-3)</name>
    <dbReference type="NCBI Taxonomy" id="1198029"/>
    <lineage>
        <taxon>Eukaryota</taxon>
        <taxon>Fungi</taxon>
        <taxon>Dikarya</taxon>
        <taxon>Ascomycota</taxon>
        <taxon>Taphrinomycotina</taxon>
        <taxon>Neolectales</taxon>
        <taxon>Neolectaceae</taxon>
        <taxon>Neolecta</taxon>
    </lineage>
</organism>
<evidence type="ECO:0000256" key="1">
    <source>
        <dbReference type="SAM" id="MobiDB-lite"/>
    </source>
</evidence>